<accession>A0AAV1TA22</accession>
<evidence type="ECO:0000313" key="2">
    <source>
        <dbReference type="Proteomes" id="UP001162060"/>
    </source>
</evidence>
<sequence>MGTVAKASNNTIFKIDFKPAAEVYQEWLDVALEKSQTELSSTDFPRLGSLHPLSITIDFVSNQMEIDRSIDAQSSSSW</sequence>
<dbReference type="AlphaFoldDB" id="A0AAV1TA22"/>
<comment type="caution">
    <text evidence="1">The sequence shown here is derived from an EMBL/GenBank/DDBJ whole genome shotgun (WGS) entry which is preliminary data.</text>
</comment>
<name>A0AAV1TA22_9STRA</name>
<proteinExistence type="predicted"/>
<gene>
    <name evidence="1" type="ORF">PM001_LOCUS3195</name>
</gene>
<dbReference type="EMBL" id="CAKLBY020000030">
    <property type="protein sequence ID" value="CAK7905841.1"/>
    <property type="molecule type" value="Genomic_DNA"/>
</dbReference>
<organism evidence="1 2">
    <name type="scientific">Peronospora matthiolae</name>
    <dbReference type="NCBI Taxonomy" id="2874970"/>
    <lineage>
        <taxon>Eukaryota</taxon>
        <taxon>Sar</taxon>
        <taxon>Stramenopiles</taxon>
        <taxon>Oomycota</taxon>
        <taxon>Peronosporomycetes</taxon>
        <taxon>Peronosporales</taxon>
        <taxon>Peronosporaceae</taxon>
        <taxon>Peronospora</taxon>
    </lineage>
</organism>
<protein>
    <submittedName>
        <fullName evidence="1">Uncharacterized protein</fullName>
    </submittedName>
</protein>
<evidence type="ECO:0000313" key="1">
    <source>
        <dbReference type="EMBL" id="CAK7905841.1"/>
    </source>
</evidence>
<dbReference type="Proteomes" id="UP001162060">
    <property type="component" value="Unassembled WGS sequence"/>
</dbReference>
<reference evidence="1" key="1">
    <citation type="submission" date="2024-01" db="EMBL/GenBank/DDBJ databases">
        <authorList>
            <person name="Webb A."/>
        </authorList>
    </citation>
    <scope>NUCLEOTIDE SEQUENCE</scope>
    <source>
        <strain evidence="1">Pm1</strain>
    </source>
</reference>